<gene>
    <name evidence="1" type="ORF">XENOCAPTIV_019036</name>
</gene>
<keyword evidence="2" id="KW-1185">Reference proteome</keyword>
<dbReference type="Gene3D" id="2.100.10.50">
    <property type="match status" value="3"/>
</dbReference>
<evidence type="ECO:0000313" key="1">
    <source>
        <dbReference type="EMBL" id="MEQ2219514.1"/>
    </source>
</evidence>
<dbReference type="EMBL" id="JAHRIN010079635">
    <property type="protein sequence ID" value="MEQ2219514.1"/>
    <property type="molecule type" value="Genomic_DNA"/>
</dbReference>
<proteinExistence type="predicted"/>
<reference evidence="1 2" key="1">
    <citation type="submission" date="2021-06" db="EMBL/GenBank/DDBJ databases">
        <authorList>
            <person name="Palmer J.M."/>
        </authorList>
    </citation>
    <scope>NUCLEOTIDE SEQUENCE [LARGE SCALE GENOMIC DNA]</scope>
    <source>
        <strain evidence="1 2">XC_2019</strain>
        <tissue evidence="1">Muscle</tissue>
    </source>
</reference>
<feature type="non-terminal residue" evidence="1">
    <location>
        <position position="1"/>
    </location>
</feature>
<sequence length="368" mass="42349">LKMYHKTMTLAPRMNQLFPRNFLLRGGAFPLLLSSQQVYKDQVRKSGTAAFRRPEDFIQPIAVCRHKPNMTNYITELEVSRNDDEESYLSTKNYKRLPVNLNNDPKGNKVYLWYKDGTGPGITRIQFSFTDSMAEGLNAIGFHKIDKNLNTGRCGDNVFLWYCKGNGESHVPITKIELSRDDEARKFTDSWERLACNLNRGAAGDCAFLWVKREKKTYIQKIQITDHSDNDEDLFKNGYIRVDESTNRGTSGKPVFLWYLPTTKEEGNYVALQVSINDEEYQRYQNEGYLPVTPPVDLNAGNQGEKVYLWYKLEDPDQKPIQTITLLYNLKFISEFEKVGVTVLRKNLNSGDGCPCFPATPLYLGYYN</sequence>
<evidence type="ECO:0000313" key="2">
    <source>
        <dbReference type="Proteomes" id="UP001434883"/>
    </source>
</evidence>
<accession>A0ABV0SG31</accession>
<evidence type="ECO:0008006" key="3">
    <source>
        <dbReference type="Google" id="ProtNLM"/>
    </source>
</evidence>
<name>A0ABV0SG31_9TELE</name>
<protein>
    <recommendedName>
        <fullName evidence="3">MABP domain-containing protein</fullName>
    </recommendedName>
</protein>
<organism evidence="1 2">
    <name type="scientific">Xenoophorus captivus</name>
    <dbReference type="NCBI Taxonomy" id="1517983"/>
    <lineage>
        <taxon>Eukaryota</taxon>
        <taxon>Metazoa</taxon>
        <taxon>Chordata</taxon>
        <taxon>Craniata</taxon>
        <taxon>Vertebrata</taxon>
        <taxon>Euteleostomi</taxon>
        <taxon>Actinopterygii</taxon>
        <taxon>Neopterygii</taxon>
        <taxon>Teleostei</taxon>
        <taxon>Neoteleostei</taxon>
        <taxon>Acanthomorphata</taxon>
        <taxon>Ovalentaria</taxon>
        <taxon>Atherinomorphae</taxon>
        <taxon>Cyprinodontiformes</taxon>
        <taxon>Goodeidae</taxon>
        <taxon>Xenoophorus</taxon>
    </lineage>
</organism>
<comment type="caution">
    <text evidence="1">The sequence shown here is derived from an EMBL/GenBank/DDBJ whole genome shotgun (WGS) entry which is preliminary data.</text>
</comment>
<dbReference type="Proteomes" id="UP001434883">
    <property type="component" value="Unassembled WGS sequence"/>
</dbReference>